<keyword evidence="9 11" id="KW-0807">Transducer</keyword>
<dbReference type="GO" id="GO:0004888">
    <property type="term" value="F:transmembrane signaling receptor activity"/>
    <property type="evidence" value="ECO:0007669"/>
    <property type="project" value="InterPro"/>
</dbReference>
<dbReference type="InterPro" id="IPR004090">
    <property type="entry name" value="Chemotax_Me-accpt_rcpt"/>
</dbReference>
<evidence type="ECO:0000256" key="6">
    <source>
        <dbReference type="ARBA" id="ARBA00022692"/>
    </source>
</evidence>
<evidence type="ECO:0000256" key="5">
    <source>
        <dbReference type="ARBA" id="ARBA00022519"/>
    </source>
</evidence>
<keyword evidence="5" id="KW-0997">Cell inner membrane</keyword>
<dbReference type="Gene3D" id="1.10.287.950">
    <property type="entry name" value="Methyl-accepting chemotaxis protein"/>
    <property type="match status" value="1"/>
</dbReference>
<dbReference type="PROSITE" id="PS50111">
    <property type="entry name" value="CHEMOTAXIS_TRANSDUC_2"/>
    <property type="match status" value="1"/>
</dbReference>
<proteinExistence type="inferred from homology"/>
<dbReference type="AlphaFoldDB" id="A0A9X2IEQ2"/>
<dbReference type="InterPro" id="IPR003660">
    <property type="entry name" value="HAMP_dom"/>
</dbReference>
<feature type="transmembrane region" description="Helical" evidence="13">
    <location>
        <begin position="51"/>
        <end position="70"/>
    </location>
</feature>
<organism evidence="16 17">
    <name type="scientific">Nocardioides bruguierae</name>
    <dbReference type="NCBI Taxonomy" id="2945102"/>
    <lineage>
        <taxon>Bacteria</taxon>
        <taxon>Bacillati</taxon>
        <taxon>Actinomycetota</taxon>
        <taxon>Actinomycetes</taxon>
        <taxon>Propionibacteriales</taxon>
        <taxon>Nocardioidaceae</taxon>
        <taxon>Nocardioides</taxon>
    </lineage>
</organism>
<dbReference type="Pfam" id="PF02203">
    <property type="entry name" value="TarH"/>
    <property type="match status" value="1"/>
</dbReference>
<feature type="transmembrane region" description="Helical" evidence="13">
    <location>
        <begin position="230"/>
        <end position="249"/>
    </location>
</feature>
<keyword evidence="3" id="KW-0488">Methylation</keyword>
<keyword evidence="4" id="KW-0145">Chemotaxis</keyword>
<dbReference type="InterPro" id="IPR003122">
    <property type="entry name" value="Tar_rcpt_lig-bd"/>
</dbReference>
<feature type="domain" description="Methyl-accepting transducer" evidence="14">
    <location>
        <begin position="315"/>
        <end position="551"/>
    </location>
</feature>
<evidence type="ECO:0000313" key="17">
    <source>
        <dbReference type="Proteomes" id="UP001139485"/>
    </source>
</evidence>
<accession>A0A9X2IEQ2</accession>
<evidence type="ECO:0000256" key="8">
    <source>
        <dbReference type="ARBA" id="ARBA00023136"/>
    </source>
</evidence>
<dbReference type="PANTHER" id="PTHR32089:SF112">
    <property type="entry name" value="LYSOZYME-LIKE PROTEIN-RELATED"/>
    <property type="match status" value="1"/>
</dbReference>
<evidence type="ECO:0000256" key="7">
    <source>
        <dbReference type="ARBA" id="ARBA00022989"/>
    </source>
</evidence>
<evidence type="ECO:0000313" key="16">
    <source>
        <dbReference type="EMBL" id="MCM0620288.1"/>
    </source>
</evidence>
<dbReference type="SMART" id="SM00304">
    <property type="entry name" value="HAMP"/>
    <property type="match status" value="1"/>
</dbReference>
<evidence type="ECO:0000256" key="12">
    <source>
        <dbReference type="SAM" id="MobiDB-lite"/>
    </source>
</evidence>
<evidence type="ECO:0000259" key="15">
    <source>
        <dbReference type="PROSITE" id="PS50885"/>
    </source>
</evidence>
<dbReference type="RefSeq" id="WP_250826953.1">
    <property type="nucleotide sequence ID" value="NZ_JAMOIL010000009.1"/>
</dbReference>
<feature type="compositionally biased region" description="Low complexity" evidence="12">
    <location>
        <begin position="16"/>
        <end position="39"/>
    </location>
</feature>
<feature type="domain" description="HAMP" evidence="15">
    <location>
        <begin position="251"/>
        <end position="303"/>
    </location>
</feature>
<dbReference type="Pfam" id="PF00015">
    <property type="entry name" value="MCPsignal"/>
    <property type="match status" value="1"/>
</dbReference>
<evidence type="ECO:0000256" key="10">
    <source>
        <dbReference type="ARBA" id="ARBA00029447"/>
    </source>
</evidence>
<keyword evidence="6 13" id="KW-0812">Transmembrane</keyword>
<comment type="similarity">
    <text evidence="10">Belongs to the methyl-accepting chemotaxis (MCP) protein family.</text>
</comment>
<dbReference type="EMBL" id="JAMOIL010000009">
    <property type="protein sequence ID" value="MCM0620288.1"/>
    <property type="molecule type" value="Genomic_DNA"/>
</dbReference>
<keyword evidence="8 13" id="KW-0472">Membrane</keyword>
<dbReference type="GO" id="GO:0007165">
    <property type="term" value="P:signal transduction"/>
    <property type="evidence" value="ECO:0007669"/>
    <property type="project" value="UniProtKB-KW"/>
</dbReference>
<evidence type="ECO:0000256" key="9">
    <source>
        <dbReference type="ARBA" id="ARBA00023224"/>
    </source>
</evidence>
<dbReference type="GO" id="GO:0005886">
    <property type="term" value="C:plasma membrane"/>
    <property type="evidence" value="ECO:0007669"/>
    <property type="project" value="UniProtKB-SubCell"/>
</dbReference>
<dbReference type="Pfam" id="PF00672">
    <property type="entry name" value="HAMP"/>
    <property type="match status" value="1"/>
</dbReference>
<dbReference type="CDD" id="cd06225">
    <property type="entry name" value="HAMP"/>
    <property type="match status" value="1"/>
</dbReference>
<protein>
    <submittedName>
        <fullName evidence="16">Methyl-accepting chemotaxis protein</fullName>
    </submittedName>
</protein>
<evidence type="ECO:0000256" key="2">
    <source>
        <dbReference type="ARBA" id="ARBA00022475"/>
    </source>
</evidence>
<keyword evidence="7 13" id="KW-1133">Transmembrane helix</keyword>
<feature type="region of interest" description="Disordered" evidence="12">
    <location>
        <begin position="1"/>
        <end position="39"/>
    </location>
</feature>
<evidence type="ECO:0000256" key="4">
    <source>
        <dbReference type="ARBA" id="ARBA00022500"/>
    </source>
</evidence>
<comment type="subcellular location">
    <subcellularLocation>
        <location evidence="1">Cell inner membrane</location>
        <topology evidence="1">Multi-pass membrane protein</topology>
    </subcellularLocation>
</comment>
<keyword evidence="17" id="KW-1185">Reference proteome</keyword>
<dbReference type="SMART" id="SM00283">
    <property type="entry name" value="MA"/>
    <property type="match status" value="1"/>
</dbReference>
<gene>
    <name evidence="16" type="ORF">M8330_08260</name>
</gene>
<sequence length="566" mass="57713">MTLAPDRPVTAAPAVPSGTLASAPAPAASPTPAAVGTAPGPWSRLPLRWKILTPVGVAGLVAGFVAALGVSGMATAAGDAAEIHEHQLASEALLEMSVLRKSLSLSARDVLLVGDGPGRAAVLEEYEALQADFADHVERYLALEPAPAEAELAATLPDLLTEYVTLVDTALAPAVAAQDNAEWMRVNEAEVVPAATAISDVLAELRSAEDEASEAALTEAQATYRADRTVFLVALVVGLVLCVAIALVVSNGIVRAIHRLQTALAGMAAGDLTVAAGALGADEVGRMAVDFDASREALRSSLAEVMDHVVVMSAAAEEMQSVSVELGGTAEESAQQAASVTTATEEVSVSVQTVAAASEEMSVSIREIAESATEAARVATDAVSDAQATTATVARLGESSAEIGSVIRTITAIAEQTNLLALNATIEAARAGAAGKGFAVVANEVKELAVETSRATDEIAGRIEAIQGDSEGAVSAIAGIVAVISRISDYQTTIAAAVEEQTATTGEIGRNIVGASEGGTEIAESMSSMSRSSEHTAVAASMTREAAVELTEVAQRMRDRISRFTV</sequence>
<evidence type="ECO:0000259" key="14">
    <source>
        <dbReference type="PROSITE" id="PS50111"/>
    </source>
</evidence>
<keyword evidence="2" id="KW-1003">Cell membrane</keyword>
<reference evidence="16" key="1">
    <citation type="submission" date="2022-05" db="EMBL/GenBank/DDBJ databases">
        <authorList>
            <person name="Tuo L."/>
        </authorList>
    </citation>
    <scope>NUCLEOTIDE SEQUENCE</scope>
    <source>
        <strain evidence="16">BSK12Z-4</strain>
    </source>
</reference>
<name>A0A9X2IEQ2_9ACTN</name>
<evidence type="ECO:0000256" key="3">
    <source>
        <dbReference type="ARBA" id="ARBA00022481"/>
    </source>
</evidence>
<dbReference type="GO" id="GO:0006935">
    <property type="term" value="P:chemotaxis"/>
    <property type="evidence" value="ECO:0007669"/>
    <property type="project" value="UniProtKB-KW"/>
</dbReference>
<dbReference type="PRINTS" id="PR00260">
    <property type="entry name" value="CHEMTRNSDUCR"/>
</dbReference>
<dbReference type="InterPro" id="IPR004089">
    <property type="entry name" value="MCPsignal_dom"/>
</dbReference>
<dbReference type="SUPFAM" id="SSF58104">
    <property type="entry name" value="Methyl-accepting chemotaxis protein (MCP) signaling domain"/>
    <property type="match status" value="1"/>
</dbReference>
<evidence type="ECO:0000256" key="11">
    <source>
        <dbReference type="PROSITE-ProRule" id="PRU00284"/>
    </source>
</evidence>
<dbReference type="PROSITE" id="PS50885">
    <property type="entry name" value="HAMP"/>
    <property type="match status" value="1"/>
</dbReference>
<evidence type="ECO:0000256" key="13">
    <source>
        <dbReference type="SAM" id="Phobius"/>
    </source>
</evidence>
<dbReference type="Proteomes" id="UP001139485">
    <property type="component" value="Unassembled WGS sequence"/>
</dbReference>
<evidence type="ECO:0000256" key="1">
    <source>
        <dbReference type="ARBA" id="ARBA00004429"/>
    </source>
</evidence>
<comment type="caution">
    <text evidence="16">The sequence shown here is derived from an EMBL/GenBank/DDBJ whole genome shotgun (WGS) entry which is preliminary data.</text>
</comment>
<dbReference type="PANTHER" id="PTHR32089">
    <property type="entry name" value="METHYL-ACCEPTING CHEMOTAXIS PROTEIN MCPB"/>
    <property type="match status" value="1"/>
</dbReference>